<gene>
    <name evidence="8" type="ORF">KIH74_02010</name>
</gene>
<dbReference type="InterPro" id="IPR050545">
    <property type="entry name" value="Mycobact_MmpL"/>
</dbReference>
<dbReference type="Gene3D" id="1.20.1640.10">
    <property type="entry name" value="Multidrug efflux transporter AcrB transmembrane domain"/>
    <property type="match status" value="2"/>
</dbReference>
<evidence type="ECO:0000256" key="5">
    <source>
        <dbReference type="ARBA" id="ARBA00023136"/>
    </source>
</evidence>
<keyword evidence="5 6" id="KW-0472">Membrane</keyword>
<evidence type="ECO:0000256" key="2">
    <source>
        <dbReference type="ARBA" id="ARBA00022475"/>
    </source>
</evidence>
<comment type="caution">
    <text evidence="8">The sequence shown here is derived from an EMBL/GenBank/DDBJ whole genome shotgun (WGS) entry which is preliminary data.</text>
</comment>
<sequence length="712" mass="74903">MATFVVRHRWWVVGFWLAALVAGVGAASAVPDRLSYDFSLPGQEGYETAVDLGEAYGITGEMSRVPVYTAPAGETIAEHRDEAARIDQALAALPGAQVLGYAQTGDERFLTDDGRSTFSLLFTPSPEGWADPVADQLASTLATAAQQTGLDVRTTGYLELSTDSAEDTEGPSVLAETLIGAVGALVVLIFVFASFLALVPLLVAAVAILSTFLVVLGLTEITDVSFVVQFLVALIGLGVAIDYSLLVVSRWREERAHGMSNDEAVGTAVRTAGHAVLASGVTVAISLIALVVVPVPMLRSMGFGGMLIPLVSTMVVLTLLPALLSLVGPRVDWPRIRKEGNASRAWSAWARGVVRYRWVAAGVGIAALGLAVAPVFGLQFGMTSSGSLADSGPAHEALTDLGEGGVGSGVLSPITAAVASPADAPAVAEAASRVEGVRLAVPLEPSPSGLTGVVIVPDHETVDNTSVAITDDVRDAVSGLPGYRGLAGAGPVVQDYQNAVYDRFPLVLTLIALITFVLLVRTFRSVLLPLKAVLLNLVSLAAVFGLATWFWQEGHGSQAVFGVSETGAMEFWLPVLIFAFLFGLSMDYEVFLLARMREEYDRTGSTSIAIERGLGRTGRLITSAALILFFSFAALASTPDTDIKVLATSLGVGILLDATLVRSLLVPALVSLFGRYNWWLPVPLARLLFVEPSPLRPATEVEEGERRPVGVG</sequence>
<dbReference type="RefSeq" id="WP_214153811.1">
    <property type="nucleotide sequence ID" value="NZ_JAHBAY010000001.1"/>
</dbReference>
<feature type="transmembrane region" description="Helical" evidence="6">
    <location>
        <begin position="571"/>
        <end position="594"/>
    </location>
</feature>
<evidence type="ECO:0000256" key="6">
    <source>
        <dbReference type="SAM" id="Phobius"/>
    </source>
</evidence>
<evidence type="ECO:0000256" key="3">
    <source>
        <dbReference type="ARBA" id="ARBA00022692"/>
    </source>
</evidence>
<dbReference type="PANTHER" id="PTHR33406:SF13">
    <property type="entry name" value="MEMBRANE PROTEIN YDFJ"/>
    <property type="match status" value="1"/>
</dbReference>
<evidence type="ECO:0000259" key="7">
    <source>
        <dbReference type="PROSITE" id="PS50156"/>
    </source>
</evidence>
<accession>A0ABS5TBU8</accession>
<dbReference type="Pfam" id="PF03176">
    <property type="entry name" value="MMPL"/>
    <property type="match status" value="2"/>
</dbReference>
<keyword evidence="3 6" id="KW-0812">Transmembrane</keyword>
<evidence type="ECO:0000313" key="8">
    <source>
        <dbReference type="EMBL" id="MBT0767681.1"/>
    </source>
</evidence>
<dbReference type="InterPro" id="IPR004869">
    <property type="entry name" value="MMPL_dom"/>
</dbReference>
<feature type="transmembrane region" description="Helical" evidence="6">
    <location>
        <begin position="230"/>
        <end position="251"/>
    </location>
</feature>
<organism evidence="8 9">
    <name type="scientific">Kineosporia corallincola</name>
    <dbReference type="NCBI Taxonomy" id="2835133"/>
    <lineage>
        <taxon>Bacteria</taxon>
        <taxon>Bacillati</taxon>
        <taxon>Actinomycetota</taxon>
        <taxon>Actinomycetes</taxon>
        <taxon>Kineosporiales</taxon>
        <taxon>Kineosporiaceae</taxon>
        <taxon>Kineosporia</taxon>
    </lineage>
</organism>
<keyword evidence="9" id="KW-1185">Reference proteome</keyword>
<reference evidence="8 9" key="1">
    <citation type="submission" date="2021-05" db="EMBL/GenBank/DDBJ databases">
        <title>Kineosporia and Streptomyces sp. nov. two new marine actinobacteria isolated from Coral.</title>
        <authorList>
            <person name="Buangrab K."/>
            <person name="Sutthacheep M."/>
            <person name="Yeemin T."/>
            <person name="Harunari E."/>
            <person name="Igarashi Y."/>
            <person name="Kanchanasin P."/>
            <person name="Tanasupawat S."/>
            <person name="Phongsopitanun W."/>
        </authorList>
    </citation>
    <scope>NUCLEOTIDE SEQUENCE [LARGE SCALE GENOMIC DNA]</scope>
    <source>
        <strain evidence="8 9">J2-2</strain>
    </source>
</reference>
<feature type="transmembrane region" description="Helical" evidence="6">
    <location>
        <begin position="532"/>
        <end position="551"/>
    </location>
</feature>
<dbReference type="InterPro" id="IPR000731">
    <property type="entry name" value="SSD"/>
</dbReference>
<feature type="transmembrane region" description="Helical" evidence="6">
    <location>
        <begin position="650"/>
        <end position="673"/>
    </location>
</feature>
<comment type="subcellular location">
    <subcellularLocation>
        <location evidence="1">Cell membrane</location>
        <topology evidence="1">Multi-pass membrane protein</topology>
    </subcellularLocation>
</comment>
<feature type="transmembrane region" description="Helical" evidence="6">
    <location>
        <begin position="173"/>
        <end position="192"/>
    </location>
</feature>
<feature type="transmembrane region" description="Helical" evidence="6">
    <location>
        <begin position="199"/>
        <end position="218"/>
    </location>
</feature>
<name>A0ABS5TBU8_9ACTN</name>
<dbReference type="PANTHER" id="PTHR33406">
    <property type="entry name" value="MEMBRANE PROTEIN MJ1562-RELATED"/>
    <property type="match status" value="1"/>
</dbReference>
<evidence type="ECO:0000313" key="9">
    <source>
        <dbReference type="Proteomes" id="UP001197247"/>
    </source>
</evidence>
<feature type="transmembrane region" description="Helical" evidence="6">
    <location>
        <begin position="504"/>
        <end position="520"/>
    </location>
</feature>
<feature type="transmembrane region" description="Helical" evidence="6">
    <location>
        <begin position="307"/>
        <end position="328"/>
    </location>
</feature>
<evidence type="ECO:0000256" key="4">
    <source>
        <dbReference type="ARBA" id="ARBA00022989"/>
    </source>
</evidence>
<feature type="transmembrane region" description="Helical" evidence="6">
    <location>
        <begin position="620"/>
        <end position="638"/>
    </location>
</feature>
<proteinExistence type="predicted"/>
<feature type="domain" description="SSD" evidence="7">
    <location>
        <begin position="192"/>
        <end position="326"/>
    </location>
</feature>
<evidence type="ECO:0000256" key="1">
    <source>
        <dbReference type="ARBA" id="ARBA00004651"/>
    </source>
</evidence>
<feature type="transmembrane region" description="Helical" evidence="6">
    <location>
        <begin position="272"/>
        <end position="295"/>
    </location>
</feature>
<protein>
    <submittedName>
        <fullName evidence="8">MMPL family transporter</fullName>
    </submittedName>
</protein>
<dbReference type="EMBL" id="JAHBAY010000001">
    <property type="protein sequence ID" value="MBT0767681.1"/>
    <property type="molecule type" value="Genomic_DNA"/>
</dbReference>
<keyword evidence="2" id="KW-1003">Cell membrane</keyword>
<dbReference type="SUPFAM" id="SSF82866">
    <property type="entry name" value="Multidrug efflux transporter AcrB transmembrane domain"/>
    <property type="match status" value="2"/>
</dbReference>
<dbReference type="PROSITE" id="PS50156">
    <property type="entry name" value="SSD"/>
    <property type="match status" value="1"/>
</dbReference>
<keyword evidence="4 6" id="KW-1133">Transmembrane helix</keyword>
<feature type="transmembrane region" description="Helical" evidence="6">
    <location>
        <begin position="358"/>
        <end position="378"/>
    </location>
</feature>
<dbReference type="Proteomes" id="UP001197247">
    <property type="component" value="Unassembled WGS sequence"/>
</dbReference>